<comment type="similarity">
    <text evidence="1">Belongs to the proline racemase family.</text>
</comment>
<reference evidence="2 3" key="1">
    <citation type="journal article" date="2014" name="PLoS Genet.">
        <title>Phylogenetically driven sequencing of extremely halophilic archaea reveals strategies for static and dynamic osmo-response.</title>
        <authorList>
            <person name="Becker E.A."/>
            <person name="Seitzer P.M."/>
            <person name="Tritt A."/>
            <person name="Larsen D."/>
            <person name="Krusor M."/>
            <person name="Yao A.I."/>
            <person name="Wu D."/>
            <person name="Madern D."/>
            <person name="Eisen J.A."/>
            <person name="Darling A.E."/>
            <person name="Facciotti M.T."/>
        </authorList>
    </citation>
    <scope>NUCLEOTIDE SEQUENCE [LARGE SCALE GENOMIC DNA]</scope>
    <source>
        <strain evidence="2 3">DSM 8989</strain>
    </source>
</reference>
<dbReference type="SFLD" id="SFLDS00028">
    <property type="entry name" value="Proline_Racemase"/>
    <property type="match status" value="1"/>
</dbReference>
<dbReference type="EMBL" id="AOME01000012">
    <property type="protein sequence ID" value="EMA55625.1"/>
    <property type="molecule type" value="Genomic_DNA"/>
</dbReference>
<keyword evidence="3" id="KW-1185">Reference proteome</keyword>
<dbReference type="Pfam" id="PF05544">
    <property type="entry name" value="Pro_racemase"/>
    <property type="match status" value="1"/>
</dbReference>
<comment type="caution">
    <text evidence="2">The sequence shown here is derived from an EMBL/GenBank/DDBJ whole genome shotgun (WGS) entry which is preliminary data.</text>
</comment>
<dbReference type="Proteomes" id="UP000011625">
    <property type="component" value="Unassembled WGS sequence"/>
</dbReference>
<accession>M0NG13</accession>
<proteinExistence type="inferred from homology"/>
<evidence type="ECO:0000256" key="1">
    <source>
        <dbReference type="ARBA" id="ARBA00007529"/>
    </source>
</evidence>
<dbReference type="PIRSF" id="PIRSF029792">
    <property type="entry name" value="Pro_racemase"/>
    <property type="match status" value="1"/>
</dbReference>
<dbReference type="PANTHER" id="PTHR33442">
    <property type="entry name" value="TRANS-3-HYDROXY-L-PROLINE DEHYDRATASE"/>
    <property type="match status" value="1"/>
</dbReference>
<sequence length="350" mass="38443">MRSECERTMTTDGVEWHPPTDWTTIETIDTHTGGEPLRVVLDGLPPLVGDTVLEKRRYVERELDAYRKALIWEPRGHADMYGAIPTAPDTERADFGVLFMHNEGYSTMCGHGIVALATIAAETEYLPDVENEIAIDTPAGLVVAEIERDGDRVDAVEFTNVPSFVVARNETVSVPEWGTIEFDVAFGGAFYAYCDAGQFDVDLTPAEFRDLIEIGTTVTRAVDDAVEIEHPYEDDLGFLYGTILTGDAHTDADSRNVCVFADGEVDRCPTGTGVSGRVALRAAAGELDRRERFVVESIVGSTFAGSYMETTDFGEYDAVRPRVEGSAHITGRHQFVVDPADPFDEGFVLR</sequence>
<evidence type="ECO:0000313" key="3">
    <source>
        <dbReference type="Proteomes" id="UP000011625"/>
    </source>
</evidence>
<dbReference type="PANTHER" id="PTHR33442:SF1">
    <property type="entry name" value="TRANS-3-HYDROXY-L-PROLINE DEHYDRATASE"/>
    <property type="match status" value="1"/>
</dbReference>
<evidence type="ECO:0000313" key="2">
    <source>
        <dbReference type="EMBL" id="EMA55625.1"/>
    </source>
</evidence>
<organism evidence="2 3">
    <name type="scientific">Halococcus salifodinae DSM 8989</name>
    <dbReference type="NCBI Taxonomy" id="1227456"/>
    <lineage>
        <taxon>Archaea</taxon>
        <taxon>Methanobacteriati</taxon>
        <taxon>Methanobacteriota</taxon>
        <taxon>Stenosarchaea group</taxon>
        <taxon>Halobacteria</taxon>
        <taxon>Halobacteriales</taxon>
        <taxon>Halococcaceae</taxon>
        <taxon>Halococcus</taxon>
    </lineage>
</organism>
<dbReference type="STRING" id="1227456.C450_01172"/>
<gene>
    <name evidence="2" type="ORF">C450_01172</name>
</gene>
<dbReference type="FunFam" id="3.10.310.10:FF:000003">
    <property type="entry name" value="Proline racemase"/>
    <property type="match status" value="1"/>
</dbReference>
<dbReference type="AlphaFoldDB" id="M0NG13"/>
<dbReference type="SUPFAM" id="SSF54506">
    <property type="entry name" value="Diaminopimelate epimerase-like"/>
    <property type="match status" value="1"/>
</dbReference>
<dbReference type="Gene3D" id="3.10.310.10">
    <property type="entry name" value="Diaminopimelate Epimerase, Chain A, domain 1"/>
    <property type="match status" value="2"/>
</dbReference>
<dbReference type="InterPro" id="IPR008794">
    <property type="entry name" value="Pro_racemase_fam"/>
</dbReference>
<name>M0NG13_9EURY</name>
<protein>
    <submittedName>
        <fullName evidence="2">Proline racemase</fullName>
    </submittedName>
</protein>
<dbReference type="PATRIC" id="fig|1227456.3.peg.248"/>